<name>A0A643FZ82_9BURK</name>
<dbReference type="PROSITE" id="PS50968">
    <property type="entry name" value="BIOTINYL_LIPOYL"/>
    <property type="match status" value="1"/>
</dbReference>
<organism evidence="2 3">
    <name type="scientific">Cupriavidus basilensis</name>
    <dbReference type="NCBI Taxonomy" id="68895"/>
    <lineage>
        <taxon>Bacteria</taxon>
        <taxon>Pseudomonadati</taxon>
        <taxon>Pseudomonadota</taxon>
        <taxon>Betaproteobacteria</taxon>
        <taxon>Burkholderiales</taxon>
        <taxon>Burkholderiaceae</taxon>
        <taxon>Cupriavidus</taxon>
    </lineage>
</organism>
<evidence type="ECO:0000259" key="1">
    <source>
        <dbReference type="PROSITE" id="PS50968"/>
    </source>
</evidence>
<dbReference type="CDD" id="cd06850">
    <property type="entry name" value="biotinyl_domain"/>
    <property type="match status" value="1"/>
</dbReference>
<evidence type="ECO:0000313" key="2">
    <source>
        <dbReference type="EMBL" id="QOT79158.1"/>
    </source>
</evidence>
<evidence type="ECO:0000313" key="3">
    <source>
        <dbReference type="Proteomes" id="UP000397656"/>
    </source>
</evidence>
<dbReference type="InterPro" id="IPR011053">
    <property type="entry name" value="Single_hybrid_motif"/>
</dbReference>
<dbReference type="GeneID" id="98405358"/>
<feature type="domain" description="Lipoyl-binding" evidence="1">
    <location>
        <begin position="1"/>
        <end position="76"/>
    </location>
</feature>
<dbReference type="RefSeq" id="WP_150986189.1">
    <property type="nucleotide sequence ID" value="NZ_CP062804.1"/>
</dbReference>
<sequence>MPHTKSPISIVADTAGTLWKRVAQPGEMQVKDATLLIIESMKMEIPLEAGSAGYIESYCVAEGEVVEEGQVLGIFIPVA</sequence>
<dbReference type="Gene3D" id="2.40.50.100">
    <property type="match status" value="1"/>
</dbReference>
<protein>
    <submittedName>
        <fullName evidence="2">Acetyl-CoA carboxylase biotin carboxyl carrier protein subunit</fullName>
    </submittedName>
</protein>
<dbReference type="InterPro" id="IPR000089">
    <property type="entry name" value="Biotin_lipoyl"/>
</dbReference>
<accession>A0A643FZ82</accession>
<reference evidence="2 3" key="1">
    <citation type="submission" date="2020-10" db="EMBL/GenBank/DDBJ databases">
        <title>Complete genome sequence of Cupriavidus basilensis CCUG 49340T.</title>
        <authorList>
            <person name="Salva-Serra F."/>
            <person name="Donoso R.A."/>
            <person name="Cho K.H."/>
            <person name="Yoo J.A."/>
            <person name="Lee K."/>
            <person name="Yoon S.-H."/>
            <person name="Perez-Pantoja D."/>
            <person name="Moore E.R.B."/>
        </authorList>
    </citation>
    <scope>NUCLEOTIDE SEQUENCE [LARGE SCALE GENOMIC DNA]</scope>
    <source>
        <strain evidence="3">CCUG 49340</strain>
    </source>
</reference>
<dbReference type="Proteomes" id="UP000397656">
    <property type="component" value="Chromosome 2"/>
</dbReference>
<dbReference type="SUPFAM" id="SSF51230">
    <property type="entry name" value="Single hybrid motif"/>
    <property type="match status" value="1"/>
</dbReference>
<dbReference type="AlphaFoldDB" id="A0A643FZ82"/>
<dbReference type="Pfam" id="PF00364">
    <property type="entry name" value="Biotin_lipoyl"/>
    <property type="match status" value="1"/>
</dbReference>
<dbReference type="EMBL" id="CP062804">
    <property type="protein sequence ID" value="QOT79158.1"/>
    <property type="molecule type" value="Genomic_DNA"/>
</dbReference>
<gene>
    <name evidence="2" type="ORF">F7R26_030825</name>
</gene>
<proteinExistence type="predicted"/>